<dbReference type="InterPro" id="IPR003660">
    <property type="entry name" value="HAMP_dom"/>
</dbReference>
<dbReference type="GO" id="GO:0005886">
    <property type="term" value="C:plasma membrane"/>
    <property type="evidence" value="ECO:0007669"/>
    <property type="project" value="UniProtKB-SubCell"/>
</dbReference>
<dbReference type="SMART" id="SM00387">
    <property type="entry name" value="HATPase_c"/>
    <property type="match status" value="1"/>
</dbReference>
<keyword evidence="11" id="KW-0067">ATP-binding</keyword>
<evidence type="ECO:0000256" key="6">
    <source>
        <dbReference type="ARBA" id="ARBA00022553"/>
    </source>
</evidence>
<dbReference type="InterPro" id="IPR003594">
    <property type="entry name" value="HATPase_dom"/>
</dbReference>
<reference evidence="18" key="1">
    <citation type="submission" date="2021-03" db="EMBL/GenBank/DDBJ databases">
        <title>Roseibium sp. CAU 1637 isolated from Incheon.</title>
        <authorList>
            <person name="Kim W."/>
        </authorList>
    </citation>
    <scope>NUCLEOTIDE SEQUENCE</scope>
    <source>
        <strain evidence="18">CAU 1637</strain>
    </source>
</reference>
<dbReference type="InterPro" id="IPR050980">
    <property type="entry name" value="2C_sensor_his_kinase"/>
</dbReference>
<organism evidence="18 19">
    <name type="scientific">Roseibium limicola</name>
    <dbReference type="NCBI Taxonomy" id="2816037"/>
    <lineage>
        <taxon>Bacteria</taxon>
        <taxon>Pseudomonadati</taxon>
        <taxon>Pseudomonadota</taxon>
        <taxon>Alphaproteobacteria</taxon>
        <taxon>Hyphomicrobiales</taxon>
        <taxon>Stappiaceae</taxon>
        <taxon>Roseibium</taxon>
    </lineage>
</organism>
<dbReference type="Gene3D" id="3.30.565.10">
    <property type="entry name" value="Histidine kinase-like ATPase, C-terminal domain"/>
    <property type="match status" value="1"/>
</dbReference>
<evidence type="ECO:0000256" key="15">
    <source>
        <dbReference type="SAM" id="Phobius"/>
    </source>
</evidence>
<evidence type="ECO:0000256" key="9">
    <source>
        <dbReference type="ARBA" id="ARBA00022741"/>
    </source>
</evidence>
<dbReference type="CDD" id="cd00075">
    <property type="entry name" value="HATPase"/>
    <property type="match status" value="1"/>
</dbReference>
<keyword evidence="9" id="KW-0547">Nucleotide-binding</keyword>
<dbReference type="EC" id="2.7.13.3" evidence="3"/>
<dbReference type="CDD" id="cd00082">
    <property type="entry name" value="HisKA"/>
    <property type="match status" value="1"/>
</dbReference>
<dbReference type="PROSITE" id="PS50885">
    <property type="entry name" value="HAMP"/>
    <property type="match status" value="1"/>
</dbReference>
<evidence type="ECO:0000256" key="1">
    <source>
        <dbReference type="ARBA" id="ARBA00000085"/>
    </source>
</evidence>
<dbReference type="GO" id="GO:0005524">
    <property type="term" value="F:ATP binding"/>
    <property type="evidence" value="ECO:0007669"/>
    <property type="project" value="UniProtKB-KW"/>
</dbReference>
<name>A0A939EKW9_9HYPH</name>
<dbReference type="InterPro" id="IPR036097">
    <property type="entry name" value="HisK_dim/P_sf"/>
</dbReference>
<evidence type="ECO:0000259" key="17">
    <source>
        <dbReference type="PROSITE" id="PS50885"/>
    </source>
</evidence>
<feature type="domain" description="Histidine kinase" evidence="16">
    <location>
        <begin position="246"/>
        <end position="445"/>
    </location>
</feature>
<feature type="transmembrane region" description="Helical" evidence="15">
    <location>
        <begin position="12"/>
        <end position="34"/>
    </location>
</feature>
<dbReference type="GO" id="GO:0000155">
    <property type="term" value="F:phosphorelay sensor kinase activity"/>
    <property type="evidence" value="ECO:0007669"/>
    <property type="project" value="InterPro"/>
</dbReference>
<evidence type="ECO:0000256" key="3">
    <source>
        <dbReference type="ARBA" id="ARBA00012438"/>
    </source>
</evidence>
<keyword evidence="5" id="KW-0997">Cell inner membrane</keyword>
<dbReference type="Proteomes" id="UP000664779">
    <property type="component" value="Unassembled WGS sequence"/>
</dbReference>
<keyword evidence="19" id="KW-1185">Reference proteome</keyword>
<feature type="domain" description="HAMP" evidence="17">
    <location>
        <begin position="185"/>
        <end position="238"/>
    </location>
</feature>
<evidence type="ECO:0000313" key="18">
    <source>
        <dbReference type="EMBL" id="MBO0343682.1"/>
    </source>
</evidence>
<dbReference type="PANTHER" id="PTHR44936">
    <property type="entry name" value="SENSOR PROTEIN CREC"/>
    <property type="match status" value="1"/>
</dbReference>
<evidence type="ECO:0000256" key="11">
    <source>
        <dbReference type="ARBA" id="ARBA00022840"/>
    </source>
</evidence>
<feature type="transmembrane region" description="Helical" evidence="15">
    <location>
        <begin position="165"/>
        <end position="188"/>
    </location>
</feature>
<keyword evidence="4" id="KW-1003">Cell membrane</keyword>
<evidence type="ECO:0000256" key="2">
    <source>
        <dbReference type="ARBA" id="ARBA00004429"/>
    </source>
</evidence>
<dbReference type="InterPro" id="IPR004358">
    <property type="entry name" value="Sig_transdc_His_kin-like_C"/>
</dbReference>
<keyword evidence="10" id="KW-0418">Kinase</keyword>
<comment type="caution">
    <text evidence="18">The sequence shown here is derived from an EMBL/GenBank/DDBJ whole genome shotgun (WGS) entry which is preliminary data.</text>
</comment>
<evidence type="ECO:0000256" key="14">
    <source>
        <dbReference type="ARBA" id="ARBA00023136"/>
    </source>
</evidence>
<dbReference type="Pfam" id="PF00672">
    <property type="entry name" value="HAMP"/>
    <property type="match status" value="1"/>
</dbReference>
<dbReference type="CDD" id="cd06225">
    <property type="entry name" value="HAMP"/>
    <property type="match status" value="1"/>
</dbReference>
<dbReference type="Pfam" id="PF00512">
    <property type="entry name" value="HisKA"/>
    <property type="match status" value="1"/>
</dbReference>
<dbReference type="Pfam" id="PF02518">
    <property type="entry name" value="HATPase_c"/>
    <property type="match status" value="1"/>
</dbReference>
<dbReference type="PANTHER" id="PTHR44936:SF5">
    <property type="entry name" value="SENSOR HISTIDINE KINASE ENVZ"/>
    <property type="match status" value="1"/>
</dbReference>
<evidence type="ECO:0000256" key="10">
    <source>
        <dbReference type="ARBA" id="ARBA00022777"/>
    </source>
</evidence>
<comment type="subcellular location">
    <subcellularLocation>
        <location evidence="2">Cell inner membrane</location>
        <topology evidence="2">Multi-pass membrane protein</topology>
    </subcellularLocation>
</comment>
<evidence type="ECO:0000313" key="19">
    <source>
        <dbReference type="Proteomes" id="UP000664779"/>
    </source>
</evidence>
<evidence type="ECO:0000259" key="16">
    <source>
        <dbReference type="PROSITE" id="PS50109"/>
    </source>
</evidence>
<protein>
    <recommendedName>
        <fullName evidence="3">histidine kinase</fullName>
        <ecNumber evidence="3">2.7.13.3</ecNumber>
    </recommendedName>
</protein>
<gene>
    <name evidence="18" type="ORF">J0X15_00485</name>
</gene>
<dbReference type="SUPFAM" id="SSF55874">
    <property type="entry name" value="ATPase domain of HSP90 chaperone/DNA topoisomerase II/histidine kinase"/>
    <property type="match status" value="1"/>
</dbReference>
<dbReference type="InterPro" id="IPR036890">
    <property type="entry name" value="HATPase_C_sf"/>
</dbReference>
<keyword evidence="8 15" id="KW-0812">Transmembrane</keyword>
<dbReference type="AlphaFoldDB" id="A0A939EKW9"/>
<keyword evidence="12 15" id="KW-1133">Transmembrane helix</keyword>
<dbReference type="SUPFAM" id="SSF47384">
    <property type="entry name" value="Homodimeric domain of signal transducing histidine kinase"/>
    <property type="match status" value="1"/>
</dbReference>
<accession>A0A939EKW9</accession>
<evidence type="ECO:0000256" key="8">
    <source>
        <dbReference type="ARBA" id="ARBA00022692"/>
    </source>
</evidence>
<dbReference type="PRINTS" id="PR00344">
    <property type="entry name" value="BCTRLSENSOR"/>
</dbReference>
<comment type="catalytic activity">
    <reaction evidence="1">
        <text>ATP + protein L-histidine = ADP + protein N-phospho-L-histidine.</text>
        <dbReference type="EC" id="2.7.13.3"/>
    </reaction>
</comment>
<evidence type="ECO:0000256" key="7">
    <source>
        <dbReference type="ARBA" id="ARBA00022679"/>
    </source>
</evidence>
<dbReference type="RefSeq" id="WP_206937256.1">
    <property type="nucleotide sequence ID" value="NZ_JAFLNF010000001.1"/>
</dbReference>
<proteinExistence type="predicted"/>
<evidence type="ECO:0000256" key="4">
    <source>
        <dbReference type="ARBA" id="ARBA00022475"/>
    </source>
</evidence>
<dbReference type="SMART" id="SM00304">
    <property type="entry name" value="HAMP"/>
    <property type="match status" value="1"/>
</dbReference>
<dbReference type="EMBL" id="JAFLNF010000001">
    <property type="protein sequence ID" value="MBO0343682.1"/>
    <property type="molecule type" value="Genomic_DNA"/>
</dbReference>
<keyword evidence="13" id="KW-0902">Two-component regulatory system</keyword>
<evidence type="ECO:0000256" key="12">
    <source>
        <dbReference type="ARBA" id="ARBA00022989"/>
    </source>
</evidence>
<evidence type="ECO:0000256" key="5">
    <source>
        <dbReference type="ARBA" id="ARBA00022519"/>
    </source>
</evidence>
<keyword evidence="6" id="KW-0597">Phosphoprotein</keyword>
<keyword evidence="7" id="KW-0808">Transferase</keyword>
<dbReference type="PROSITE" id="PS50109">
    <property type="entry name" value="HIS_KIN"/>
    <property type="match status" value="1"/>
</dbReference>
<dbReference type="InterPro" id="IPR005467">
    <property type="entry name" value="His_kinase_dom"/>
</dbReference>
<sequence>MRLVPRRIAVQVTLVMVTALLAMSGIIFLLFVLVNPTPPDTAHDNLVYGLVLSKLDSLPASERPDYLHNLKVDGLAAAFHLLSGEQAEALLAHPEQVPLLDGGRYGRKYAPEVLPSGVELIREIRFEKPEGKGPTSEVLFQLDDGSFVCISTKPDNQPPLLFNPIFQALLTLGLAVVLLLTWVTITLIRPLSDLARSAAKFGQSSTIPVPIIERGPAEVRAVTRAFNLMQERIQDMISKRTRMLAAVGHDLRTPLTRLKLRISLLDDEEQKQRNLADLDMMEIQLNGALSLMRGGLTGERAAPIDVASFLKGIADQYEDMGRKVPVSSQPGLKIHARPIELNRALTNLVDNSFHFGDEVEIEAHGRGDHLVIDVIDHGPGIAADARERLMEPFERGDVARTYGKGAGFGLGLSITSSIAQAHGGELELLDTPGGGLTARLRMPLG</sequence>
<dbReference type="Gene3D" id="1.10.287.130">
    <property type="match status" value="1"/>
</dbReference>
<keyword evidence="14 15" id="KW-0472">Membrane</keyword>
<dbReference type="SMART" id="SM00388">
    <property type="entry name" value="HisKA"/>
    <property type="match status" value="1"/>
</dbReference>
<evidence type="ECO:0000256" key="13">
    <source>
        <dbReference type="ARBA" id="ARBA00023012"/>
    </source>
</evidence>
<dbReference type="InterPro" id="IPR003661">
    <property type="entry name" value="HisK_dim/P_dom"/>
</dbReference>